<keyword evidence="5 11" id="KW-0418">Kinase</keyword>
<dbReference type="InterPro" id="IPR011006">
    <property type="entry name" value="CheY-like_superfamily"/>
</dbReference>
<dbReference type="PANTHER" id="PTHR43047">
    <property type="entry name" value="TWO-COMPONENT HISTIDINE PROTEIN KINASE"/>
    <property type="match status" value="1"/>
</dbReference>
<sequence length="722" mass="79945">MLEPKLLMPVLALTTSVCGVFMLLNWLIHRTLAGTKQWMLFVTLVAVACVLISQPQLSDFWRIFVANHLILAGLIFLAQGTEQFFQIKSKYWPWVVLSTVHILGFVWFTFFEPHFIVRVVLNYTIWALSLGLCIRALFQSKVSELTEATIARWSFLLACVGMLSIFTLRLFMLGAYKASDSLLTNNMSNQIFTIAVIAIPLLLCFSLSLLCSGRRAEQVEQTKQAAEQASLLKGRYLTLLSHELRTPLNAIVGHAEMLKSIPREPKKHAELCDIIAGAAMSLSDLANQVLLQAKGETKPQELTAVNIANVCQEIVDLLSPLAEQKKLDVTLDTTSLMAQDCLVDKEALTLILKNLLSNAIKYTLDGSVVVTIKSESVGSHYHSVQFYVSDTGVGLNDADLVTIFEPFVTVASEQSVAQGAGLGLSLCKQLLENMKGELRVRSEIGRGTEFFFELLLREGEAQTSKVNAPTARYTHHQQGGLACSILVVEDNALNREVLQHYLEELGTTFEFAHDLAQATSKVTKRAFDIILLDMHLPDGHGLSWFVDELSTMTLPSSPTVIALTGDADETAQQTYLRHGITYCISKPVSPKTLVAVLEQVCAAQSTQILDEHLVNEEVLRQLSSSLDGKFLTTKLMYLSDTFDYEFAQLQGLADIKATDILYEKLLQLAQESHLLGMAALSDELRLASEQLQQGQTIHWQALHSFAKESVTALQTIHSKVVA</sequence>
<dbReference type="PANTHER" id="PTHR43047:SF72">
    <property type="entry name" value="OSMOSENSING HISTIDINE PROTEIN KINASE SLN1"/>
    <property type="match status" value="1"/>
</dbReference>
<dbReference type="SUPFAM" id="SSF55874">
    <property type="entry name" value="ATPase domain of HSP90 chaperone/DNA topoisomerase II/histidine kinase"/>
    <property type="match status" value="1"/>
</dbReference>
<evidence type="ECO:0000256" key="6">
    <source>
        <dbReference type="PROSITE-ProRule" id="PRU00169"/>
    </source>
</evidence>
<gene>
    <name evidence="11" type="ORF">CWB96_15270</name>
    <name evidence="10" type="ORF">CWB97_14430</name>
</gene>
<dbReference type="SMART" id="SM00388">
    <property type="entry name" value="HisKA"/>
    <property type="match status" value="1"/>
</dbReference>
<feature type="transmembrane region" description="Helical" evidence="7">
    <location>
        <begin position="91"/>
        <end position="110"/>
    </location>
</feature>
<evidence type="ECO:0000259" key="9">
    <source>
        <dbReference type="PROSITE" id="PS50110"/>
    </source>
</evidence>
<dbReference type="InterPro" id="IPR036097">
    <property type="entry name" value="HisK_dim/P_sf"/>
</dbReference>
<dbReference type="Pfam" id="PF00072">
    <property type="entry name" value="Response_reg"/>
    <property type="match status" value="1"/>
</dbReference>
<feature type="domain" description="Histidine kinase" evidence="8">
    <location>
        <begin position="239"/>
        <end position="458"/>
    </location>
</feature>
<accession>A0A5S3XLM4</accession>
<evidence type="ECO:0000256" key="4">
    <source>
        <dbReference type="ARBA" id="ARBA00022679"/>
    </source>
</evidence>
<dbReference type="InterPro" id="IPR001789">
    <property type="entry name" value="Sig_transdc_resp-reg_receiver"/>
</dbReference>
<feature type="transmembrane region" description="Helical" evidence="7">
    <location>
        <begin position="60"/>
        <end position="79"/>
    </location>
</feature>
<reference evidence="11" key="3">
    <citation type="submission" date="2019-09" db="EMBL/GenBank/DDBJ databases">
        <title>Co-occurence of chitin degradation, pigmentation and bioactivity in marine Pseudoalteromonas.</title>
        <authorList>
            <person name="Sonnenschein E.C."/>
            <person name="Bech P.K."/>
        </authorList>
    </citation>
    <scope>NUCLEOTIDE SEQUENCE</scope>
    <source>
        <strain evidence="11">S2231</strain>
        <strain evidence="10">S2233</strain>
    </source>
</reference>
<dbReference type="InterPro" id="IPR004358">
    <property type="entry name" value="Sig_transdc_His_kin-like_C"/>
</dbReference>
<feature type="transmembrane region" description="Helical" evidence="7">
    <location>
        <begin position="6"/>
        <end position="26"/>
    </location>
</feature>
<dbReference type="CDD" id="cd00082">
    <property type="entry name" value="HisKA"/>
    <property type="match status" value="1"/>
</dbReference>
<dbReference type="RefSeq" id="WP_138597540.1">
    <property type="nucleotide sequence ID" value="NZ_PNCK01000051.1"/>
</dbReference>
<evidence type="ECO:0000313" key="12">
    <source>
        <dbReference type="Proteomes" id="UP000305730"/>
    </source>
</evidence>
<dbReference type="Pfam" id="PF00512">
    <property type="entry name" value="HisKA"/>
    <property type="match status" value="1"/>
</dbReference>
<dbReference type="PRINTS" id="PR00344">
    <property type="entry name" value="BCTRLSENSOR"/>
</dbReference>
<dbReference type="EMBL" id="PNCL01000084">
    <property type="protein sequence ID" value="TMP56437.1"/>
    <property type="molecule type" value="Genomic_DNA"/>
</dbReference>
<evidence type="ECO:0000256" key="1">
    <source>
        <dbReference type="ARBA" id="ARBA00000085"/>
    </source>
</evidence>
<dbReference type="InterPro" id="IPR036890">
    <property type="entry name" value="HATPase_C_sf"/>
</dbReference>
<dbReference type="AlphaFoldDB" id="A0A5S3XLM4"/>
<dbReference type="GO" id="GO:0009927">
    <property type="term" value="F:histidine phosphotransfer kinase activity"/>
    <property type="evidence" value="ECO:0007669"/>
    <property type="project" value="TreeGrafter"/>
</dbReference>
<evidence type="ECO:0000256" key="2">
    <source>
        <dbReference type="ARBA" id="ARBA00012438"/>
    </source>
</evidence>
<dbReference type="Gene3D" id="1.10.287.130">
    <property type="match status" value="1"/>
</dbReference>
<evidence type="ECO:0000256" key="5">
    <source>
        <dbReference type="ARBA" id="ARBA00022777"/>
    </source>
</evidence>
<evidence type="ECO:0000313" key="13">
    <source>
        <dbReference type="Proteomes" id="UP000307706"/>
    </source>
</evidence>
<feature type="transmembrane region" description="Helical" evidence="7">
    <location>
        <begin position="191"/>
        <end position="211"/>
    </location>
</feature>
<dbReference type="SMART" id="SM00387">
    <property type="entry name" value="HATPase_c"/>
    <property type="match status" value="1"/>
</dbReference>
<feature type="modified residue" description="4-aspartylphosphate" evidence="6">
    <location>
        <position position="533"/>
    </location>
</feature>
<dbReference type="Gene3D" id="3.30.565.10">
    <property type="entry name" value="Histidine kinase-like ATPase, C-terminal domain"/>
    <property type="match status" value="1"/>
</dbReference>
<evidence type="ECO:0000256" key="7">
    <source>
        <dbReference type="SAM" id="Phobius"/>
    </source>
</evidence>
<dbReference type="SUPFAM" id="SSF52172">
    <property type="entry name" value="CheY-like"/>
    <property type="match status" value="1"/>
</dbReference>
<dbReference type="Proteomes" id="UP000305730">
    <property type="component" value="Unassembled WGS sequence"/>
</dbReference>
<evidence type="ECO:0000313" key="10">
    <source>
        <dbReference type="EMBL" id="TMP41510.1"/>
    </source>
</evidence>
<feature type="domain" description="Response regulatory" evidence="9">
    <location>
        <begin position="484"/>
        <end position="601"/>
    </location>
</feature>
<dbReference type="OrthoDB" id="7187989at2"/>
<keyword evidence="7" id="KW-0812">Transmembrane</keyword>
<dbReference type="EC" id="2.7.13.3" evidence="2"/>
<dbReference type="InterPro" id="IPR003594">
    <property type="entry name" value="HATPase_dom"/>
</dbReference>
<evidence type="ECO:0000256" key="3">
    <source>
        <dbReference type="ARBA" id="ARBA00022553"/>
    </source>
</evidence>
<dbReference type="PROSITE" id="PS50109">
    <property type="entry name" value="HIS_KIN"/>
    <property type="match status" value="1"/>
</dbReference>
<dbReference type="InterPro" id="IPR005467">
    <property type="entry name" value="His_kinase_dom"/>
</dbReference>
<evidence type="ECO:0000313" key="11">
    <source>
        <dbReference type="EMBL" id="TMP56437.1"/>
    </source>
</evidence>
<keyword evidence="7" id="KW-1133">Transmembrane helix</keyword>
<dbReference type="Proteomes" id="UP000307706">
    <property type="component" value="Unassembled WGS sequence"/>
</dbReference>
<keyword evidence="4" id="KW-0808">Transferase</keyword>
<reference evidence="12 13" key="2">
    <citation type="submission" date="2019-06" db="EMBL/GenBank/DDBJ databases">
        <title>Co-occurence of chitin degradation, pigmentation and bioactivity in marine Pseudoalteromonas.</title>
        <authorList>
            <person name="Sonnenschein E.C."/>
            <person name="Bech P.K."/>
        </authorList>
    </citation>
    <scope>NUCLEOTIDE SEQUENCE [LARGE SCALE GENOMIC DNA]</scope>
    <source>
        <strain evidence="13">S2231</strain>
        <strain evidence="12">S2233</strain>
    </source>
</reference>
<dbReference type="CDD" id="cd17546">
    <property type="entry name" value="REC_hyHK_CKI1_RcsC-like"/>
    <property type="match status" value="1"/>
</dbReference>
<dbReference type="InterPro" id="IPR003661">
    <property type="entry name" value="HisK_dim/P_dom"/>
</dbReference>
<keyword evidence="3 6" id="KW-0597">Phosphoprotein</keyword>
<dbReference type="GO" id="GO:0005886">
    <property type="term" value="C:plasma membrane"/>
    <property type="evidence" value="ECO:0007669"/>
    <property type="project" value="TreeGrafter"/>
</dbReference>
<dbReference type="GO" id="GO:0000155">
    <property type="term" value="F:phosphorelay sensor kinase activity"/>
    <property type="evidence" value="ECO:0007669"/>
    <property type="project" value="InterPro"/>
</dbReference>
<comment type="catalytic activity">
    <reaction evidence="1">
        <text>ATP + protein L-histidine = ADP + protein N-phospho-L-histidine.</text>
        <dbReference type="EC" id="2.7.13.3"/>
    </reaction>
</comment>
<comment type="caution">
    <text evidence="11">The sequence shown here is derived from an EMBL/GenBank/DDBJ whole genome shotgun (WGS) entry which is preliminary data.</text>
</comment>
<keyword evidence="7" id="KW-0472">Membrane</keyword>
<evidence type="ECO:0000259" key="8">
    <source>
        <dbReference type="PROSITE" id="PS50109"/>
    </source>
</evidence>
<feature type="transmembrane region" description="Helical" evidence="7">
    <location>
        <begin position="38"/>
        <end position="54"/>
    </location>
</feature>
<reference evidence="12 13" key="1">
    <citation type="submission" date="2017-12" db="EMBL/GenBank/DDBJ databases">
        <authorList>
            <person name="Paulsen S."/>
            <person name="Gram L.K."/>
        </authorList>
    </citation>
    <scope>NUCLEOTIDE SEQUENCE [LARGE SCALE GENOMIC DNA]</scope>
    <source>
        <strain evidence="11 13">S2231</strain>
        <strain evidence="10 12">S2233</strain>
    </source>
</reference>
<proteinExistence type="predicted"/>
<dbReference type="Pfam" id="PF02518">
    <property type="entry name" value="HATPase_c"/>
    <property type="match status" value="1"/>
</dbReference>
<dbReference type="PROSITE" id="PS50110">
    <property type="entry name" value="RESPONSE_REGULATORY"/>
    <property type="match status" value="1"/>
</dbReference>
<name>A0A5S3XLM4_9GAMM</name>
<dbReference type="SUPFAM" id="SSF47384">
    <property type="entry name" value="Homodimeric domain of signal transducing histidine kinase"/>
    <property type="match status" value="1"/>
</dbReference>
<feature type="transmembrane region" description="Helical" evidence="7">
    <location>
        <begin position="150"/>
        <end position="171"/>
    </location>
</feature>
<keyword evidence="12" id="KW-1185">Reference proteome</keyword>
<dbReference type="SMART" id="SM00448">
    <property type="entry name" value="REC"/>
    <property type="match status" value="1"/>
</dbReference>
<feature type="transmembrane region" description="Helical" evidence="7">
    <location>
        <begin position="116"/>
        <end position="138"/>
    </location>
</feature>
<dbReference type="EMBL" id="PNCK01000051">
    <property type="protein sequence ID" value="TMP41510.1"/>
    <property type="molecule type" value="Genomic_DNA"/>
</dbReference>
<dbReference type="Gene3D" id="3.40.50.2300">
    <property type="match status" value="1"/>
</dbReference>
<protein>
    <recommendedName>
        <fullName evidence="2">histidine kinase</fullName>
        <ecNumber evidence="2">2.7.13.3</ecNumber>
    </recommendedName>
</protein>
<organism evidence="11 13">
    <name type="scientific">Pseudoalteromonas citrea</name>
    <dbReference type="NCBI Taxonomy" id="43655"/>
    <lineage>
        <taxon>Bacteria</taxon>
        <taxon>Pseudomonadati</taxon>
        <taxon>Pseudomonadota</taxon>
        <taxon>Gammaproteobacteria</taxon>
        <taxon>Alteromonadales</taxon>
        <taxon>Pseudoalteromonadaceae</taxon>
        <taxon>Pseudoalteromonas</taxon>
    </lineage>
</organism>